<reference evidence="9 10" key="1">
    <citation type="submission" date="2015-01" db="EMBL/GenBank/DDBJ databases">
        <title>Draft genome sequence of Pedobacter sp. NL19 isolated from sludge of an effluent treatment pond in an abandoned uranium mine.</title>
        <authorList>
            <person name="Santos T."/>
            <person name="Caetano T."/>
            <person name="Covas C."/>
            <person name="Cruz A."/>
            <person name="Mendo S."/>
        </authorList>
    </citation>
    <scope>NUCLEOTIDE SEQUENCE [LARGE SCALE GENOMIC DNA]</scope>
    <source>
        <strain evidence="9 10">NL19</strain>
    </source>
</reference>
<dbReference type="AlphaFoldDB" id="A0A0D0GLV1"/>
<dbReference type="SMART" id="SM00388">
    <property type="entry name" value="HisKA"/>
    <property type="match status" value="1"/>
</dbReference>
<sequence>MLTQPNKELLASLIDGEVLYHNAPCGYLSFLPNGNIIKVNRTLLLWLGYQEQEIVGHHIHILFSKGGQIHFEMFFQPLIAVNQEVKELSYTILKKDGTPLSTLLSASVLKNNVGETLAINVVITDISYRKSYEDELLRAKKRSEGEKRRLQFLADLIPEIIWTTDETGNIDYVNKRFSQYFNEVSFEAIPSEVLSKVHPEDRRLLIRHHLESIKSLNDLNVEVRLETTTGKYEWHLIKASRFTDEEGFDNKWFGSCTNIDFHVLALKKKDEFINIACHELKTPVTSLKASLQLLDRLKSQPDNKMLPQLIERAGKNATKIHLLIDDLLNVSQMSEGHLQLNKSVVDVYEFISDCTANINQDGYHITIKSKGRLEAQFDSARIEQVVVNFINNAIKYAPESKEIEIHLDIVDDQVKISVQDFGPGIPADKLDFLFQRYYRADNPGTNYTGLGLGLYICSEIIKRHEGKIGVESQIGIGSKFWFTLPLAK</sequence>
<feature type="domain" description="Histidine kinase" evidence="6">
    <location>
        <begin position="275"/>
        <end position="488"/>
    </location>
</feature>
<evidence type="ECO:0000256" key="1">
    <source>
        <dbReference type="ARBA" id="ARBA00000085"/>
    </source>
</evidence>
<keyword evidence="3" id="KW-0597">Phosphoprotein</keyword>
<name>A0A0D0GLV1_9SPHI</name>
<dbReference type="CDD" id="cd00082">
    <property type="entry name" value="HisKA"/>
    <property type="match status" value="1"/>
</dbReference>
<protein>
    <recommendedName>
        <fullName evidence="2">histidine kinase</fullName>
        <ecNumber evidence="2">2.7.13.3</ecNumber>
    </recommendedName>
</protein>
<gene>
    <name evidence="9" type="ORF">TH53_05095</name>
</gene>
<dbReference type="PRINTS" id="PR00344">
    <property type="entry name" value="BCTRLSENSOR"/>
</dbReference>
<evidence type="ECO:0000256" key="5">
    <source>
        <dbReference type="ARBA" id="ARBA00022777"/>
    </source>
</evidence>
<organism evidence="9 10">
    <name type="scientific">Pedobacter lusitanus</name>
    <dbReference type="NCBI Taxonomy" id="1503925"/>
    <lineage>
        <taxon>Bacteria</taxon>
        <taxon>Pseudomonadati</taxon>
        <taxon>Bacteroidota</taxon>
        <taxon>Sphingobacteriia</taxon>
        <taxon>Sphingobacteriales</taxon>
        <taxon>Sphingobacteriaceae</taxon>
        <taxon>Pedobacter</taxon>
    </lineage>
</organism>
<evidence type="ECO:0000256" key="4">
    <source>
        <dbReference type="ARBA" id="ARBA00022679"/>
    </source>
</evidence>
<dbReference type="PANTHER" id="PTHR43547:SF2">
    <property type="entry name" value="HYBRID SIGNAL TRANSDUCTION HISTIDINE KINASE C"/>
    <property type="match status" value="1"/>
</dbReference>
<dbReference type="SUPFAM" id="SSF55785">
    <property type="entry name" value="PYP-like sensor domain (PAS domain)"/>
    <property type="match status" value="2"/>
</dbReference>
<evidence type="ECO:0000256" key="3">
    <source>
        <dbReference type="ARBA" id="ARBA00022553"/>
    </source>
</evidence>
<dbReference type="CDD" id="cd00130">
    <property type="entry name" value="PAS"/>
    <property type="match status" value="2"/>
</dbReference>
<dbReference type="SMART" id="SM00091">
    <property type="entry name" value="PAS"/>
    <property type="match status" value="2"/>
</dbReference>
<dbReference type="Gene3D" id="3.30.450.20">
    <property type="entry name" value="PAS domain"/>
    <property type="match status" value="2"/>
</dbReference>
<comment type="catalytic activity">
    <reaction evidence="1">
        <text>ATP + protein L-histidine = ADP + protein N-phospho-L-histidine.</text>
        <dbReference type="EC" id="2.7.13.3"/>
    </reaction>
</comment>
<accession>A0A0D0GLV1</accession>
<keyword evidence="10" id="KW-1185">Reference proteome</keyword>
<dbReference type="Gene3D" id="1.10.287.130">
    <property type="match status" value="1"/>
</dbReference>
<dbReference type="Pfam" id="PF00512">
    <property type="entry name" value="HisKA"/>
    <property type="match status" value="1"/>
</dbReference>
<dbReference type="STRING" id="1503925.TH53_05095"/>
<dbReference type="RefSeq" id="WP_041879050.1">
    <property type="nucleotide sequence ID" value="NZ_CP157278.1"/>
</dbReference>
<dbReference type="PANTHER" id="PTHR43547">
    <property type="entry name" value="TWO-COMPONENT HISTIDINE KINASE"/>
    <property type="match status" value="1"/>
</dbReference>
<dbReference type="SUPFAM" id="SSF55874">
    <property type="entry name" value="ATPase domain of HSP90 chaperone/DNA topoisomerase II/histidine kinase"/>
    <property type="match status" value="1"/>
</dbReference>
<dbReference type="PROSITE" id="PS50109">
    <property type="entry name" value="HIS_KIN"/>
    <property type="match status" value="1"/>
</dbReference>
<dbReference type="FunFam" id="3.30.565.10:FF:000006">
    <property type="entry name" value="Sensor histidine kinase WalK"/>
    <property type="match status" value="1"/>
</dbReference>
<evidence type="ECO:0000259" key="6">
    <source>
        <dbReference type="PROSITE" id="PS50109"/>
    </source>
</evidence>
<dbReference type="SMART" id="SM00387">
    <property type="entry name" value="HATPase_c"/>
    <property type="match status" value="1"/>
</dbReference>
<dbReference type="InterPro" id="IPR004358">
    <property type="entry name" value="Sig_transdc_His_kin-like_C"/>
</dbReference>
<dbReference type="InterPro" id="IPR036097">
    <property type="entry name" value="HisK_dim/P_sf"/>
</dbReference>
<evidence type="ECO:0000256" key="2">
    <source>
        <dbReference type="ARBA" id="ARBA00012438"/>
    </source>
</evidence>
<keyword evidence="5" id="KW-0418">Kinase</keyword>
<dbReference type="PROSITE" id="PS50112">
    <property type="entry name" value="PAS"/>
    <property type="match status" value="1"/>
</dbReference>
<comment type="caution">
    <text evidence="9">The sequence shown here is derived from an EMBL/GenBank/DDBJ whole genome shotgun (WGS) entry which is preliminary data.</text>
</comment>
<dbReference type="InterPro" id="IPR003661">
    <property type="entry name" value="HisK_dim/P_dom"/>
</dbReference>
<keyword evidence="4" id="KW-0808">Transferase</keyword>
<dbReference type="PROSITE" id="PS50113">
    <property type="entry name" value="PAC"/>
    <property type="match status" value="1"/>
</dbReference>
<dbReference type="SMART" id="SM00086">
    <property type="entry name" value="PAC"/>
    <property type="match status" value="2"/>
</dbReference>
<dbReference type="GO" id="GO:0000155">
    <property type="term" value="F:phosphorelay sensor kinase activity"/>
    <property type="evidence" value="ECO:0007669"/>
    <property type="project" value="InterPro"/>
</dbReference>
<dbReference type="InterPro" id="IPR005467">
    <property type="entry name" value="His_kinase_dom"/>
</dbReference>
<evidence type="ECO:0000313" key="9">
    <source>
        <dbReference type="EMBL" id="KIO78222.1"/>
    </source>
</evidence>
<dbReference type="InterPro" id="IPR003594">
    <property type="entry name" value="HATPase_dom"/>
</dbReference>
<evidence type="ECO:0000259" key="8">
    <source>
        <dbReference type="PROSITE" id="PS50113"/>
    </source>
</evidence>
<dbReference type="NCBIfam" id="TIGR00229">
    <property type="entry name" value="sensory_box"/>
    <property type="match status" value="1"/>
</dbReference>
<dbReference type="EC" id="2.7.13.3" evidence="2"/>
<evidence type="ECO:0000313" key="10">
    <source>
        <dbReference type="Proteomes" id="UP000032049"/>
    </source>
</evidence>
<feature type="domain" description="PAC" evidence="8">
    <location>
        <begin position="86"/>
        <end position="138"/>
    </location>
</feature>
<dbReference type="SUPFAM" id="SSF47384">
    <property type="entry name" value="Homodimeric domain of signal transducing histidine kinase"/>
    <property type="match status" value="1"/>
</dbReference>
<evidence type="ECO:0000259" key="7">
    <source>
        <dbReference type="PROSITE" id="PS50112"/>
    </source>
</evidence>
<dbReference type="Gene3D" id="3.30.565.10">
    <property type="entry name" value="Histidine kinase-like ATPase, C-terminal domain"/>
    <property type="match status" value="1"/>
</dbReference>
<dbReference type="InterPro" id="IPR035965">
    <property type="entry name" value="PAS-like_dom_sf"/>
</dbReference>
<dbReference type="InterPro" id="IPR000014">
    <property type="entry name" value="PAS"/>
</dbReference>
<dbReference type="Pfam" id="PF13426">
    <property type="entry name" value="PAS_9"/>
    <property type="match status" value="2"/>
</dbReference>
<dbReference type="OrthoDB" id="9813151at2"/>
<dbReference type="InterPro" id="IPR001610">
    <property type="entry name" value="PAC"/>
</dbReference>
<dbReference type="CDD" id="cd00075">
    <property type="entry name" value="HATPase"/>
    <property type="match status" value="1"/>
</dbReference>
<dbReference type="InterPro" id="IPR036890">
    <property type="entry name" value="HATPase_C_sf"/>
</dbReference>
<proteinExistence type="predicted"/>
<dbReference type="Pfam" id="PF02518">
    <property type="entry name" value="HATPase_c"/>
    <property type="match status" value="1"/>
</dbReference>
<feature type="domain" description="PAS" evidence="7">
    <location>
        <begin position="146"/>
        <end position="216"/>
    </location>
</feature>
<dbReference type="Proteomes" id="UP000032049">
    <property type="component" value="Unassembled WGS sequence"/>
</dbReference>
<dbReference type="InterPro" id="IPR000700">
    <property type="entry name" value="PAS-assoc_C"/>
</dbReference>
<dbReference type="EMBL" id="JXRA01000019">
    <property type="protein sequence ID" value="KIO78222.1"/>
    <property type="molecule type" value="Genomic_DNA"/>
</dbReference>